<dbReference type="GeneID" id="93163994"/>
<evidence type="ECO:0000259" key="1">
    <source>
        <dbReference type="Pfam" id="PF04023"/>
    </source>
</evidence>
<comment type="caution">
    <text evidence="2">The sequence shown here is derived from an EMBL/GenBank/DDBJ whole genome shotgun (WGS) entry which is preliminary data.</text>
</comment>
<dbReference type="InterPro" id="IPR038157">
    <property type="entry name" value="FeoA_core_dom"/>
</dbReference>
<dbReference type="OrthoDB" id="1826928at2"/>
<organism evidence="2 3">
    <name type="scientific">[Clostridium] citroniae WAL-19142</name>
    <dbReference type="NCBI Taxonomy" id="742734"/>
    <lineage>
        <taxon>Bacteria</taxon>
        <taxon>Bacillati</taxon>
        <taxon>Bacillota</taxon>
        <taxon>Clostridia</taxon>
        <taxon>Lachnospirales</taxon>
        <taxon>Lachnospiraceae</taxon>
        <taxon>Enterocloster</taxon>
    </lineage>
</organism>
<dbReference type="InterPro" id="IPR007167">
    <property type="entry name" value="Fe-transptr_FeoA-like"/>
</dbReference>
<dbReference type="Gene3D" id="2.30.30.90">
    <property type="match status" value="1"/>
</dbReference>
<evidence type="ECO:0000313" key="2">
    <source>
        <dbReference type="EMBL" id="KMW16206.1"/>
    </source>
</evidence>
<name>A0A0J9BVL5_9FIRM</name>
<gene>
    <name evidence="2" type="ORF">HMPREF9470_04644</name>
</gene>
<dbReference type="EMBL" id="ADLK01000032">
    <property type="protein sequence ID" value="KMW16206.1"/>
    <property type="molecule type" value="Genomic_DNA"/>
</dbReference>
<dbReference type="GO" id="GO:0046914">
    <property type="term" value="F:transition metal ion binding"/>
    <property type="evidence" value="ECO:0007669"/>
    <property type="project" value="InterPro"/>
</dbReference>
<feature type="domain" description="Ferrous iron transporter FeoA-like" evidence="1">
    <location>
        <begin position="3"/>
        <end position="70"/>
    </location>
</feature>
<proteinExistence type="predicted"/>
<dbReference type="RefSeq" id="WP_007868571.1">
    <property type="nucleotide sequence ID" value="NZ_KQ235882.1"/>
</dbReference>
<reference evidence="2 3" key="1">
    <citation type="submission" date="2011-04" db="EMBL/GenBank/DDBJ databases">
        <title>The Genome Sequence of Clostridium citroniae WAL-19142.</title>
        <authorList>
            <consortium name="The Broad Institute Genome Sequencing Platform"/>
            <person name="Earl A."/>
            <person name="Ward D."/>
            <person name="Feldgarden M."/>
            <person name="Gevers D."/>
            <person name="Warren Y.A."/>
            <person name="Tyrrell K.L."/>
            <person name="Citron D.M."/>
            <person name="Goldstein E.J."/>
            <person name="Daigneault M."/>
            <person name="Allen-Vercoe E."/>
            <person name="Young S.K."/>
            <person name="Zeng Q."/>
            <person name="Gargeya S."/>
            <person name="Fitzgerald M."/>
            <person name="Haas B."/>
            <person name="Abouelleil A."/>
            <person name="Alvarado L."/>
            <person name="Arachchi H.M."/>
            <person name="Berlin A."/>
            <person name="Brown A."/>
            <person name="Chapman S.B."/>
            <person name="Chen Z."/>
            <person name="Dunbar C."/>
            <person name="Freedman E."/>
            <person name="Gearin G."/>
            <person name="Gellesch M."/>
            <person name="Goldberg J."/>
            <person name="Griggs A."/>
            <person name="Gujja S."/>
            <person name="Heilman E.R."/>
            <person name="Heiman D."/>
            <person name="Howarth C."/>
            <person name="Larson L."/>
            <person name="Lui A."/>
            <person name="MacDonald P.J."/>
            <person name="Mehta T."/>
            <person name="Montmayeur A."/>
            <person name="Murphy C."/>
            <person name="Neiman D."/>
            <person name="Pearson M."/>
            <person name="Priest M."/>
            <person name="Roberts A."/>
            <person name="Saif S."/>
            <person name="Shea T."/>
            <person name="Shenoy N."/>
            <person name="Sisk P."/>
            <person name="Stolte C."/>
            <person name="Sykes S."/>
            <person name="White J."/>
            <person name="Yandava C."/>
            <person name="Wortman J."/>
            <person name="Nusbaum C."/>
            <person name="Birren B."/>
        </authorList>
    </citation>
    <scope>NUCLEOTIDE SEQUENCE [LARGE SCALE GENOMIC DNA]</scope>
    <source>
        <strain evidence="2 3">WAL-19142</strain>
    </source>
</reference>
<dbReference type="Proteomes" id="UP000037392">
    <property type="component" value="Unassembled WGS sequence"/>
</dbReference>
<dbReference type="AlphaFoldDB" id="A0A0J9BVL5"/>
<dbReference type="Pfam" id="PF04023">
    <property type="entry name" value="FeoA"/>
    <property type="match status" value="1"/>
</dbReference>
<accession>A0A0J9BVL5</accession>
<dbReference type="PATRIC" id="fig|742734.4.peg.4975"/>
<protein>
    <recommendedName>
        <fullName evidence="1">Ferrous iron transporter FeoA-like domain-containing protein</fullName>
    </recommendedName>
</protein>
<sequence length="70" mass="7722">MQSLTEVKAGTECTIKWMFGAPQVMELMNQYDIKEGSTISVFGQGWNSTIIGRDDVRLAIGSEIAARIKV</sequence>
<evidence type="ECO:0000313" key="3">
    <source>
        <dbReference type="Proteomes" id="UP000037392"/>
    </source>
</evidence>